<evidence type="ECO:0000313" key="2">
    <source>
        <dbReference type="Proteomes" id="UP001164459"/>
    </source>
</evidence>
<dbReference type="RefSeq" id="WP_269038090.1">
    <property type="nucleotide sequence ID" value="NZ_CP114040.1"/>
</dbReference>
<accession>A0ABY7H935</accession>
<dbReference type="EMBL" id="CP114040">
    <property type="protein sequence ID" value="WAS95746.1"/>
    <property type="molecule type" value="Genomic_DNA"/>
</dbReference>
<dbReference type="Proteomes" id="UP001164459">
    <property type="component" value="Chromosome"/>
</dbReference>
<evidence type="ECO:0008006" key="3">
    <source>
        <dbReference type="Google" id="ProtNLM"/>
    </source>
</evidence>
<proteinExistence type="predicted"/>
<keyword evidence="2" id="KW-1185">Reference proteome</keyword>
<organism evidence="1 2">
    <name type="scientific">Nannocystis punicea</name>
    <dbReference type="NCBI Taxonomy" id="2995304"/>
    <lineage>
        <taxon>Bacteria</taxon>
        <taxon>Pseudomonadati</taxon>
        <taxon>Myxococcota</taxon>
        <taxon>Polyangia</taxon>
        <taxon>Nannocystales</taxon>
        <taxon>Nannocystaceae</taxon>
        <taxon>Nannocystis</taxon>
    </lineage>
</organism>
<name>A0ABY7H935_9BACT</name>
<sequence>MLFRQDHAEVKIADSWQKRALGPGFDASHEACEGFDAGEIPNELGKVHDTLHVRREDSGRPGSDWIEVSTLADGLEVALLANSVGANLKVQPPADLPLEVGMKFRSDVTKLSLARVARRLDLSSQARKCIEATLCRPLNDERVPATVRYVERLYYGNLVRLDFGEQVFTLKNKGTIEGATATFSVKATRVRLNGTILGRIDSSRAKPFDLPQMVDLLADRNILTIQNEIAARSVNHEIVGYRFAEVDCRD</sequence>
<gene>
    <name evidence="1" type="ORF">O0S08_06250</name>
</gene>
<evidence type="ECO:0000313" key="1">
    <source>
        <dbReference type="EMBL" id="WAS95746.1"/>
    </source>
</evidence>
<protein>
    <recommendedName>
        <fullName evidence="3">DUF2993 domain-containing protein</fullName>
    </recommendedName>
</protein>
<reference evidence="1" key="1">
    <citation type="submission" date="2022-11" db="EMBL/GenBank/DDBJ databases">
        <title>Minimal conservation of predation-associated metabolite biosynthetic gene clusters underscores biosynthetic potential of Myxococcota including descriptions for ten novel species: Archangium lansinium sp. nov., Myxococcus landrumus sp. nov., Nannocystis bai.</title>
        <authorList>
            <person name="Ahearne A."/>
            <person name="Stevens C."/>
            <person name="Dowd S."/>
        </authorList>
    </citation>
    <scope>NUCLEOTIDE SEQUENCE</scope>
    <source>
        <strain evidence="1">Fl3</strain>
    </source>
</reference>